<dbReference type="PANTHER" id="PTHR32141">
    <property type="match status" value="1"/>
</dbReference>
<dbReference type="Pfam" id="PF00646">
    <property type="entry name" value="F-box"/>
    <property type="match status" value="1"/>
</dbReference>
<evidence type="ECO:0000313" key="2">
    <source>
        <dbReference type="EMBL" id="TVU23906.1"/>
    </source>
</evidence>
<name>A0A5J9UK57_9POAL</name>
<dbReference type="EMBL" id="RWGY01000013">
    <property type="protein sequence ID" value="TVU23906.1"/>
    <property type="molecule type" value="Genomic_DNA"/>
</dbReference>
<protein>
    <recommendedName>
        <fullName evidence="1">F-box domain-containing protein</fullName>
    </recommendedName>
</protein>
<evidence type="ECO:0000313" key="3">
    <source>
        <dbReference type="Proteomes" id="UP000324897"/>
    </source>
</evidence>
<accession>A0A5J9UK57</accession>
<sequence length="516" mass="58849">MAVDRLSALPDDVLQRVLYFVPAKEGASTAVLSRRWRSLWHTSGAVNLESRLIVDRDLYKKDVRAMSKAFFRGAEVALAAAHAGGSVRRLTLHVESDSTNYTGWFLTRRRVCAMFSNPTTQHVEELRIGATVTCELMMFKSRLETAEFYKLSFGALPSEALRVLHIINCRNLKPPRSRVTFPRLARLHLQGCIISLDVMQRIIDAVPQLATLHLESFSFPQEGAKNEEFYGHRKIPPKNGSAVGLTCYQLRCLTVNTLVLENCKWPEVEGGLEFEVLKLQYFVYKGLVNCFNSTKVLKLKLDFVIDFLAFVDKKGHGELLNYNLFFHLEELELDGNYYEPGRETAAMALANFLHCCPVARHLRLKLKQWSTTFGFLTRTKEAQLDFDKSIDYFRRHKRWQALEEHHVGRLVQHPSSNLFHQLGLHCKRPLCKVAVHLTNNGGIAEQELGKLPLRQGSLIVNKVDLLRSLPQAADLLADRQDDYRITIVLEPVLVDDILLVTGFAFVLDGLRHKEQR</sequence>
<dbReference type="Gramene" id="TVU23906">
    <property type="protein sequence ID" value="TVU23906"/>
    <property type="gene ID" value="EJB05_26293"/>
</dbReference>
<dbReference type="SUPFAM" id="SSF81383">
    <property type="entry name" value="F-box domain"/>
    <property type="match status" value="1"/>
</dbReference>
<keyword evidence="3" id="KW-1185">Reference proteome</keyword>
<feature type="domain" description="F-box" evidence="1">
    <location>
        <begin position="3"/>
        <end position="39"/>
    </location>
</feature>
<dbReference type="AlphaFoldDB" id="A0A5J9UK57"/>
<comment type="caution">
    <text evidence="2">The sequence shown here is derived from an EMBL/GenBank/DDBJ whole genome shotgun (WGS) entry which is preliminary data.</text>
</comment>
<dbReference type="PANTHER" id="PTHR32141:SF26">
    <property type="entry name" value="OS08G0328600 PROTEIN"/>
    <property type="match status" value="1"/>
</dbReference>
<gene>
    <name evidence="2" type="ORF">EJB05_26293</name>
</gene>
<evidence type="ECO:0000259" key="1">
    <source>
        <dbReference type="PROSITE" id="PS50181"/>
    </source>
</evidence>
<proteinExistence type="predicted"/>
<dbReference type="InterPro" id="IPR055302">
    <property type="entry name" value="F-box_dom-containing"/>
</dbReference>
<dbReference type="Proteomes" id="UP000324897">
    <property type="component" value="Chromosome 2"/>
</dbReference>
<dbReference type="InterPro" id="IPR036047">
    <property type="entry name" value="F-box-like_dom_sf"/>
</dbReference>
<dbReference type="SUPFAM" id="SSF52047">
    <property type="entry name" value="RNI-like"/>
    <property type="match status" value="1"/>
</dbReference>
<dbReference type="InterPro" id="IPR053781">
    <property type="entry name" value="F-box_AtFBL13-like"/>
</dbReference>
<dbReference type="PROSITE" id="PS50181">
    <property type="entry name" value="FBOX"/>
    <property type="match status" value="1"/>
</dbReference>
<feature type="non-terminal residue" evidence="2">
    <location>
        <position position="1"/>
    </location>
</feature>
<dbReference type="InterPro" id="IPR001810">
    <property type="entry name" value="F-box_dom"/>
</dbReference>
<dbReference type="CDD" id="cd22160">
    <property type="entry name" value="F-box_AtFBL13-like"/>
    <property type="match status" value="1"/>
</dbReference>
<organism evidence="2 3">
    <name type="scientific">Eragrostis curvula</name>
    <name type="common">weeping love grass</name>
    <dbReference type="NCBI Taxonomy" id="38414"/>
    <lineage>
        <taxon>Eukaryota</taxon>
        <taxon>Viridiplantae</taxon>
        <taxon>Streptophyta</taxon>
        <taxon>Embryophyta</taxon>
        <taxon>Tracheophyta</taxon>
        <taxon>Spermatophyta</taxon>
        <taxon>Magnoliopsida</taxon>
        <taxon>Liliopsida</taxon>
        <taxon>Poales</taxon>
        <taxon>Poaceae</taxon>
        <taxon>PACMAD clade</taxon>
        <taxon>Chloridoideae</taxon>
        <taxon>Eragrostideae</taxon>
        <taxon>Eragrostidinae</taxon>
        <taxon>Eragrostis</taxon>
    </lineage>
</organism>
<reference evidence="2 3" key="1">
    <citation type="journal article" date="2019" name="Sci. Rep.">
        <title>A high-quality genome of Eragrostis curvula grass provides insights into Poaceae evolution and supports new strategies to enhance forage quality.</title>
        <authorList>
            <person name="Carballo J."/>
            <person name="Santos B.A.C.M."/>
            <person name="Zappacosta D."/>
            <person name="Garbus I."/>
            <person name="Selva J.P."/>
            <person name="Gallo C.A."/>
            <person name="Diaz A."/>
            <person name="Albertini E."/>
            <person name="Caccamo M."/>
            <person name="Echenique V."/>
        </authorList>
    </citation>
    <scope>NUCLEOTIDE SEQUENCE [LARGE SCALE GENOMIC DNA]</scope>
    <source>
        <strain evidence="3">cv. Victoria</strain>
        <tissue evidence="2">Leaf</tissue>
    </source>
</reference>